<feature type="compositionally biased region" description="Low complexity" evidence="2">
    <location>
        <begin position="719"/>
        <end position="737"/>
    </location>
</feature>
<dbReference type="SMART" id="SM00049">
    <property type="entry name" value="DEP"/>
    <property type="match status" value="1"/>
</dbReference>
<dbReference type="InterPro" id="IPR036390">
    <property type="entry name" value="WH_DNA-bd_sf"/>
</dbReference>
<dbReference type="Pfam" id="PF00631">
    <property type="entry name" value="G-gamma"/>
    <property type="match status" value="1"/>
</dbReference>
<feature type="compositionally biased region" description="Low complexity" evidence="2">
    <location>
        <begin position="209"/>
        <end position="225"/>
    </location>
</feature>
<dbReference type="InterPro" id="IPR036388">
    <property type="entry name" value="WH-like_DNA-bd_sf"/>
</dbReference>
<dbReference type="Pfam" id="PF00615">
    <property type="entry name" value="RGS"/>
    <property type="match status" value="1"/>
</dbReference>
<feature type="compositionally biased region" description="Low complexity" evidence="2">
    <location>
        <begin position="649"/>
        <end position="666"/>
    </location>
</feature>
<dbReference type="SUPFAM" id="SSF46785">
    <property type="entry name" value="Winged helix' DNA-binding domain"/>
    <property type="match status" value="1"/>
</dbReference>
<dbReference type="CDD" id="cd08705">
    <property type="entry name" value="RGS_R7-like"/>
    <property type="match status" value="1"/>
</dbReference>
<dbReference type="InterPro" id="IPR015898">
    <property type="entry name" value="G-protein_gamma-like_dom"/>
</dbReference>
<feature type="domain" description="G protein gamma" evidence="3">
    <location>
        <begin position="216"/>
        <end position="289"/>
    </location>
</feature>
<feature type="region of interest" description="Disordered" evidence="2">
    <location>
        <begin position="635"/>
        <end position="703"/>
    </location>
</feature>
<dbReference type="InterPro" id="IPR044926">
    <property type="entry name" value="RGS_subdomain_2"/>
</dbReference>
<dbReference type="InterPro" id="IPR036284">
    <property type="entry name" value="GGL_sf"/>
</dbReference>
<dbReference type="Pfam" id="PF00610">
    <property type="entry name" value="DEP"/>
    <property type="match status" value="1"/>
</dbReference>
<evidence type="ECO:0000259" key="3">
    <source>
        <dbReference type="PROSITE" id="PS50058"/>
    </source>
</evidence>
<dbReference type="InterPro" id="IPR040759">
    <property type="entry name" value="RGS_DHEX"/>
</dbReference>
<feature type="compositionally biased region" description="Pro residues" evidence="2">
    <location>
        <begin position="198"/>
        <end position="208"/>
    </location>
</feature>
<evidence type="ECO:0000259" key="4">
    <source>
        <dbReference type="PROSITE" id="PS50132"/>
    </source>
</evidence>
<dbReference type="PROSITE" id="PS50132">
    <property type="entry name" value="RGS"/>
    <property type="match status" value="1"/>
</dbReference>
<dbReference type="Pfam" id="PF18148">
    <property type="entry name" value="RGS_DHEX"/>
    <property type="match status" value="1"/>
</dbReference>
<dbReference type="InterPro" id="IPR047016">
    <property type="entry name" value="RGS6/7/9/11"/>
</dbReference>
<dbReference type="Gene3D" id="1.10.1240.60">
    <property type="match status" value="1"/>
</dbReference>
<evidence type="ECO:0000313" key="6">
    <source>
        <dbReference type="EMBL" id="BES95084.1"/>
    </source>
</evidence>
<keyword evidence="7" id="KW-1185">Reference proteome</keyword>
<evidence type="ECO:0008006" key="8">
    <source>
        <dbReference type="Google" id="ProtNLM"/>
    </source>
</evidence>
<name>A0ABN7AUU5_9HEMI</name>
<feature type="region of interest" description="Disordered" evidence="2">
    <location>
        <begin position="719"/>
        <end position="769"/>
    </location>
</feature>
<evidence type="ECO:0000256" key="1">
    <source>
        <dbReference type="ARBA" id="ARBA00022700"/>
    </source>
</evidence>
<dbReference type="SUPFAM" id="SSF48097">
    <property type="entry name" value="Regulator of G-protein signaling, RGS"/>
    <property type="match status" value="1"/>
</dbReference>
<keyword evidence="1" id="KW-0734">Signal transduction inhibitor</keyword>
<evidence type="ECO:0000313" key="7">
    <source>
        <dbReference type="Proteomes" id="UP001307889"/>
    </source>
</evidence>
<dbReference type="PROSITE" id="PS50186">
    <property type="entry name" value="DEP"/>
    <property type="match status" value="1"/>
</dbReference>
<dbReference type="Gene3D" id="1.10.167.10">
    <property type="entry name" value="Regulator of G-protein Signalling 4, domain 2"/>
    <property type="match status" value="1"/>
</dbReference>
<dbReference type="PANTHER" id="PTHR45746">
    <property type="entry name" value="LP21163P"/>
    <property type="match status" value="1"/>
</dbReference>
<sequence length="793" mass="89160">MEPRPYAFHKMEALVKQMQDPETGVPVRSQKIFLTSVPSAFIGYDLIEWLMDHLNMEESGEAVHLANQLCQYGFLFPVTDCKTLNVKDDNSLYRFQAAYYWPWHHRNPDNVEYAIYLMKRTLRNKQRHALEDYELETFNSLKRNLQNKWELVTMQAEEQAEDWGKGTGPCVKVGKERKKMDKLVADSQERAYWRVHRPPPGCQPPLEPSPITTLRRSTSPSSPNTEVEILRRQVSKSRVKVSQAVENLVSYSTTYAEYDPFFTQPQPSNPWLTDDQAFWQFNQPIVEVPTERRVRKWALSFEDLLSDPTGVEEFSNFLRKEYSHENIRFWLAVKELRFCAQSQVAGKVNAIQQEFLAHGAPCEVNIDSKTQETTLNEMKNPSRFTFDAAAHHVYTVLLNKDCYPRFIRSEQYKNLLANALHPPTKKRFFGFGGGGKKKSCAGTAVSVGGMKQRRGSDRSLTGIVHETTHFTSPPQMHVPLSTSQTNLHDITISRDLGVSPERINASYRDIKQKSMEECNKQFSDDELLTLSEGNLSKPGTSLTMCKASLEKFPSNEENRCIKAIASNESPQDIAAKMSNCCLKESTIEPESGSVENLKELMPITIPTIETSAPASAEEETTGISDITIIESTIPEEQPTASAEPIQDGSPAVAPSTSPEVVPSTSADPKPSSLSETPSRMRRPPKKTRILSEEGYSRPSSSVKFETNKQISVDLVCSIGSSSSISGSQSHLSQSQESTELEAAGRASSVELVPDEGQEGQPHQSRTDICPWEDEENCKTEEPFVKKYATLGYL</sequence>
<dbReference type="PROSITE" id="PS50058">
    <property type="entry name" value="G_PROTEIN_GAMMA"/>
    <property type="match status" value="1"/>
</dbReference>
<dbReference type="SMART" id="SM00315">
    <property type="entry name" value="RGS"/>
    <property type="match status" value="1"/>
</dbReference>
<dbReference type="PANTHER" id="PTHR45746:SF5">
    <property type="entry name" value="REGULATOR OF G-PROTEIN SIGNALING 7"/>
    <property type="match status" value="1"/>
</dbReference>
<evidence type="ECO:0000259" key="5">
    <source>
        <dbReference type="PROSITE" id="PS50186"/>
    </source>
</evidence>
<feature type="region of interest" description="Disordered" evidence="2">
    <location>
        <begin position="195"/>
        <end position="225"/>
    </location>
</feature>
<reference evidence="6 7" key="1">
    <citation type="submission" date="2023-09" db="EMBL/GenBank/DDBJ databases">
        <title>Nesidiocoris tenuis whole genome shotgun sequence.</title>
        <authorList>
            <person name="Shibata T."/>
            <person name="Shimoda M."/>
            <person name="Kobayashi T."/>
            <person name="Uehara T."/>
        </authorList>
    </citation>
    <scope>NUCLEOTIDE SEQUENCE [LARGE SCALE GENOMIC DNA]</scope>
    <source>
        <strain evidence="6 7">Japan</strain>
    </source>
</reference>
<dbReference type="SUPFAM" id="SSF48670">
    <property type="entry name" value="Transducin (heterotrimeric G protein), gamma chain"/>
    <property type="match status" value="1"/>
</dbReference>
<dbReference type="PRINTS" id="PR01301">
    <property type="entry name" value="RGSPROTEIN"/>
</dbReference>
<gene>
    <name evidence="6" type="ORF">NTJ_07893</name>
</gene>
<organism evidence="6 7">
    <name type="scientific">Nesidiocoris tenuis</name>
    <dbReference type="NCBI Taxonomy" id="355587"/>
    <lineage>
        <taxon>Eukaryota</taxon>
        <taxon>Metazoa</taxon>
        <taxon>Ecdysozoa</taxon>
        <taxon>Arthropoda</taxon>
        <taxon>Hexapoda</taxon>
        <taxon>Insecta</taxon>
        <taxon>Pterygota</taxon>
        <taxon>Neoptera</taxon>
        <taxon>Paraneoptera</taxon>
        <taxon>Hemiptera</taxon>
        <taxon>Heteroptera</taxon>
        <taxon>Panheteroptera</taxon>
        <taxon>Cimicomorpha</taxon>
        <taxon>Miridae</taxon>
        <taxon>Dicyphina</taxon>
        <taxon>Nesidiocoris</taxon>
    </lineage>
</organism>
<feature type="compositionally biased region" description="Basic residues" evidence="2">
    <location>
        <begin position="679"/>
        <end position="688"/>
    </location>
</feature>
<dbReference type="EMBL" id="AP028914">
    <property type="protein sequence ID" value="BES95084.1"/>
    <property type="molecule type" value="Genomic_DNA"/>
</dbReference>
<dbReference type="InterPro" id="IPR047017">
    <property type="entry name" value="RGS6/7/9/11_DHEX_sf"/>
</dbReference>
<dbReference type="CDD" id="cd04450">
    <property type="entry name" value="DEP_RGS7-like"/>
    <property type="match status" value="1"/>
</dbReference>
<dbReference type="InterPro" id="IPR000591">
    <property type="entry name" value="DEP_dom"/>
</dbReference>
<proteinExistence type="predicted"/>
<evidence type="ECO:0000256" key="2">
    <source>
        <dbReference type="SAM" id="MobiDB-lite"/>
    </source>
</evidence>
<dbReference type="Gene3D" id="4.10.260.10">
    <property type="entry name" value="Transducin (heterotrimeric G protein), gamma chain"/>
    <property type="match status" value="1"/>
</dbReference>
<feature type="domain" description="RGS" evidence="4">
    <location>
        <begin position="300"/>
        <end position="416"/>
    </location>
</feature>
<dbReference type="Gene3D" id="1.10.10.10">
    <property type="entry name" value="Winged helix-like DNA-binding domain superfamily/Winged helix DNA-binding domain"/>
    <property type="match status" value="1"/>
</dbReference>
<dbReference type="CDD" id="cd00068">
    <property type="entry name" value="GGL"/>
    <property type="match status" value="1"/>
</dbReference>
<dbReference type="InterPro" id="IPR036305">
    <property type="entry name" value="RGS_sf"/>
</dbReference>
<protein>
    <recommendedName>
        <fullName evidence="8">Regulator of G-protein signaling 7</fullName>
    </recommendedName>
</protein>
<dbReference type="SMART" id="SM00224">
    <property type="entry name" value="GGL"/>
    <property type="match status" value="1"/>
</dbReference>
<feature type="domain" description="DEP" evidence="5">
    <location>
        <begin position="21"/>
        <end position="97"/>
    </location>
</feature>
<dbReference type="SMART" id="SM01224">
    <property type="entry name" value="G_gamma"/>
    <property type="match status" value="1"/>
</dbReference>
<dbReference type="InterPro" id="IPR034483">
    <property type="entry name" value="RGS_Egl-10"/>
</dbReference>
<dbReference type="InterPro" id="IPR016137">
    <property type="entry name" value="RGS"/>
</dbReference>
<accession>A0ABN7AUU5</accession>
<dbReference type="Proteomes" id="UP001307889">
    <property type="component" value="Chromosome 6"/>
</dbReference>